<reference evidence="2" key="1">
    <citation type="submission" date="2021-04" db="EMBL/GenBank/DDBJ databases">
        <title>Genomic insights into ecological role and evolution of a novel Thermoplasmata order Candidatus Sysuiplasmatales.</title>
        <authorList>
            <person name="Yuan Y."/>
        </authorList>
    </citation>
    <scope>NUCLEOTIDE SEQUENCE</scope>
    <source>
        <strain evidence="3">TUT19-bin139</strain>
        <strain evidence="2">YP2-bin.285</strain>
    </source>
</reference>
<protein>
    <recommendedName>
        <fullName evidence="1">Polymerase nucleotidyl transferase domain-containing protein</fullName>
    </recommendedName>
</protein>
<proteinExistence type="predicted"/>
<dbReference type="Pfam" id="PF01909">
    <property type="entry name" value="NTP_transf_2"/>
    <property type="match status" value="1"/>
</dbReference>
<evidence type="ECO:0000259" key="1">
    <source>
        <dbReference type="Pfam" id="PF01909"/>
    </source>
</evidence>
<accession>A0A8J7YKC2</accession>
<dbReference type="GO" id="GO:0016779">
    <property type="term" value="F:nucleotidyltransferase activity"/>
    <property type="evidence" value="ECO:0007669"/>
    <property type="project" value="InterPro"/>
</dbReference>
<gene>
    <name evidence="2" type="ORF">J9259_04620</name>
    <name evidence="3" type="ORF">KIY12_01920</name>
</gene>
<name>A0A8J7YKC2_9ARCH</name>
<evidence type="ECO:0000313" key="3">
    <source>
        <dbReference type="EMBL" id="MBX8643475.1"/>
    </source>
</evidence>
<dbReference type="AlphaFoldDB" id="A0A8J7YKC2"/>
<feature type="domain" description="Polymerase nucleotidyl transferase" evidence="1">
    <location>
        <begin position="95"/>
        <end position="128"/>
    </location>
</feature>
<evidence type="ECO:0000313" key="4">
    <source>
        <dbReference type="Proteomes" id="UP000716004"/>
    </source>
</evidence>
<sequence length="290" mass="32771">MRSQVISELRYSSFCGYSASIDDIQNRLCGADRELIQHCSNAITSLLNEGAIKFDGKALSLSADGSTARNYLDDRRRAEERYRFASQFLNDALADIPDVLLAGIGGSVSYGTAREDDDVDIVIVSRDGALWNVLWRLLLDARKTRKGSPDKPLLCFSYCIEDSAFRVETATHRSRLFASDFLNMKVVKGEGYYAEILRENEWMASYYPGYYRRARTGSKGGPAPSAMKTRPDVTKYAVAGTYLKLSATVRNILFRLRGMNDSDFSAIIRHDRCIYQSSKWKRLEMLDSHK</sequence>
<organism evidence="2 4">
    <name type="scientific">Candidatus Sysuiplasma superficiale</name>
    <dbReference type="NCBI Taxonomy" id="2823368"/>
    <lineage>
        <taxon>Archaea</taxon>
        <taxon>Methanobacteriati</taxon>
        <taxon>Thermoplasmatota</taxon>
        <taxon>Thermoplasmata</taxon>
        <taxon>Candidatus Sysuiplasmatales</taxon>
        <taxon>Candidatus Sysuiplasmataceae</taxon>
        <taxon>Candidatus Sysuiplasma</taxon>
    </lineage>
</organism>
<dbReference type="Proteomes" id="UP000716004">
    <property type="component" value="Unassembled WGS sequence"/>
</dbReference>
<dbReference type="EMBL" id="JAGVSJ010000009">
    <property type="protein sequence ID" value="MBX8631789.1"/>
    <property type="molecule type" value="Genomic_DNA"/>
</dbReference>
<dbReference type="Proteomes" id="UP000750197">
    <property type="component" value="Unassembled WGS sequence"/>
</dbReference>
<dbReference type="SUPFAM" id="SSF81301">
    <property type="entry name" value="Nucleotidyltransferase"/>
    <property type="match status" value="1"/>
</dbReference>
<evidence type="ECO:0000313" key="2">
    <source>
        <dbReference type="EMBL" id="MBX8631789.1"/>
    </source>
</evidence>
<comment type="caution">
    <text evidence="2">The sequence shown here is derived from an EMBL/GenBank/DDBJ whole genome shotgun (WGS) entry which is preliminary data.</text>
</comment>
<dbReference type="EMBL" id="JAHEAC010000008">
    <property type="protein sequence ID" value="MBX8643475.1"/>
    <property type="molecule type" value="Genomic_DNA"/>
</dbReference>
<dbReference type="InterPro" id="IPR002934">
    <property type="entry name" value="Polymerase_NTP_transf_dom"/>
</dbReference>
<dbReference type="InterPro" id="IPR043519">
    <property type="entry name" value="NT_sf"/>
</dbReference>